<sequence>MEHKESLNGYQLHLVPTRKFKTNALVIRFLAPLQRETATNRALLPFVLQKGTKDYPSERVLRTKLDELYGADLNIDCAKKGENHIISVRITFVNEKFLNQEDSLMDELLGLVQQILFEPNLDGGSFKNEVVEKEKETLRQKIESIKDQKMSYTNMRLIDEMCKGEPYETHVHGYIDDLDKINGENLYQTYLSMLNEDKLDVYLLGDIDVEESKQVIEKYLTFDRTEKHQPTIVENSKEKKDYEEVTEAQKIQQGKLHMGFRTNTTFKDSNYFTMQVFNGLFGGFPHSKLFVNVREKHQLAYYASSRFESHKGLLLVFSGIAPEAYDKAKNIIIEQFEDMKKGNFTDKEVEETKKLTIHQLKETFDHPVGIVEVMYHQVLANRSLTPSEMFEGIKKVKKEDLITFANQIQLDTIYFLTSEGDQK</sequence>
<keyword evidence="1" id="KW-0175">Coiled coil</keyword>
<name>A0A6G1X346_9BACI</name>
<dbReference type="AlphaFoldDB" id="A0A6G1X346"/>
<dbReference type="GO" id="GO:0046872">
    <property type="term" value="F:metal ion binding"/>
    <property type="evidence" value="ECO:0007669"/>
    <property type="project" value="InterPro"/>
</dbReference>
<dbReference type="EMBL" id="WJNH01000002">
    <property type="protein sequence ID" value="MRG85339.1"/>
    <property type="molecule type" value="Genomic_DNA"/>
</dbReference>
<dbReference type="SUPFAM" id="SSF63411">
    <property type="entry name" value="LuxS/MPP-like metallohydrolase"/>
    <property type="match status" value="2"/>
</dbReference>
<feature type="domain" description="Peptidase M16 C-terminal" evidence="2">
    <location>
        <begin position="180"/>
        <end position="354"/>
    </location>
</feature>
<dbReference type="PANTHER" id="PTHR11851">
    <property type="entry name" value="METALLOPROTEASE"/>
    <property type="match status" value="1"/>
</dbReference>
<dbReference type="PANTHER" id="PTHR11851:SF186">
    <property type="entry name" value="INACTIVE METALLOPROTEASE YMFF-RELATED"/>
    <property type="match status" value="1"/>
</dbReference>
<evidence type="ECO:0000313" key="3">
    <source>
        <dbReference type="EMBL" id="MRG85339.1"/>
    </source>
</evidence>
<dbReference type="NCBIfam" id="NF047422">
    <property type="entry name" value="YfmF_fam"/>
    <property type="match status" value="1"/>
</dbReference>
<gene>
    <name evidence="3" type="ORF">GH754_03240</name>
</gene>
<feature type="coiled-coil region" evidence="1">
    <location>
        <begin position="128"/>
        <end position="155"/>
    </location>
</feature>
<dbReference type="InterPro" id="IPR011249">
    <property type="entry name" value="Metalloenz_LuxS/M16"/>
</dbReference>
<accession>A0A6G1X346</accession>
<reference evidence="3 4" key="1">
    <citation type="submission" date="2019-11" db="EMBL/GenBank/DDBJ databases">
        <authorList>
            <person name="Li J."/>
        </authorList>
    </citation>
    <scope>NUCLEOTIDE SEQUENCE [LARGE SCALE GENOMIC DNA]</scope>
    <source>
        <strain evidence="3 4">J4</strain>
    </source>
</reference>
<comment type="caution">
    <text evidence="3">The sequence shown here is derived from an EMBL/GenBank/DDBJ whole genome shotgun (WGS) entry which is preliminary data.</text>
</comment>
<dbReference type="Proteomes" id="UP000480185">
    <property type="component" value="Unassembled WGS sequence"/>
</dbReference>
<evidence type="ECO:0000313" key="4">
    <source>
        <dbReference type="Proteomes" id="UP000480185"/>
    </source>
</evidence>
<organism evidence="3 4">
    <name type="scientific">Salinibacillus xinjiangensis</name>
    <dbReference type="NCBI Taxonomy" id="1229268"/>
    <lineage>
        <taxon>Bacteria</taxon>
        <taxon>Bacillati</taxon>
        <taxon>Bacillota</taxon>
        <taxon>Bacilli</taxon>
        <taxon>Bacillales</taxon>
        <taxon>Bacillaceae</taxon>
        <taxon>Salinibacillus</taxon>
    </lineage>
</organism>
<dbReference type="Gene3D" id="3.30.830.10">
    <property type="entry name" value="Metalloenzyme, LuxS/M16 peptidase-like"/>
    <property type="match status" value="2"/>
</dbReference>
<evidence type="ECO:0000256" key="1">
    <source>
        <dbReference type="SAM" id="Coils"/>
    </source>
</evidence>
<proteinExistence type="predicted"/>
<dbReference type="OrthoDB" id="9762085at2"/>
<dbReference type="Pfam" id="PF05193">
    <property type="entry name" value="Peptidase_M16_C"/>
    <property type="match status" value="1"/>
</dbReference>
<protein>
    <submittedName>
        <fullName evidence="3">Insulinase family protein</fullName>
    </submittedName>
</protein>
<keyword evidence="4" id="KW-1185">Reference proteome</keyword>
<evidence type="ECO:0000259" key="2">
    <source>
        <dbReference type="Pfam" id="PF05193"/>
    </source>
</evidence>
<dbReference type="InterPro" id="IPR007863">
    <property type="entry name" value="Peptidase_M16_C"/>
</dbReference>
<dbReference type="InterPro" id="IPR050361">
    <property type="entry name" value="MPP/UQCRC_Complex"/>
</dbReference>